<evidence type="ECO:0000313" key="5">
    <source>
        <dbReference type="Proteomes" id="UP000708208"/>
    </source>
</evidence>
<dbReference type="GO" id="GO:0000981">
    <property type="term" value="F:DNA-binding transcription factor activity, RNA polymerase II-specific"/>
    <property type="evidence" value="ECO:0007669"/>
    <property type="project" value="TreeGrafter"/>
</dbReference>
<reference evidence="4" key="1">
    <citation type="submission" date="2021-06" db="EMBL/GenBank/DDBJ databases">
        <authorList>
            <person name="Hodson N. C."/>
            <person name="Mongue J. A."/>
            <person name="Jaron S. K."/>
        </authorList>
    </citation>
    <scope>NUCLEOTIDE SEQUENCE</scope>
</reference>
<dbReference type="CDD" id="cd20192">
    <property type="entry name" value="T-box_TBXT_TBX19-like"/>
    <property type="match status" value="1"/>
</dbReference>
<evidence type="ECO:0000256" key="2">
    <source>
        <dbReference type="SAM" id="MobiDB-lite"/>
    </source>
</evidence>
<keyword evidence="1" id="KW-0539">Nucleus</keyword>
<dbReference type="PROSITE" id="PS50252">
    <property type="entry name" value="TBOX_3"/>
    <property type="match status" value="1"/>
</dbReference>
<dbReference type="EMBL" id="CAJVCH010551752">
    <property type="protein sequence ID" value="CAG7829502.1"/>
    <property type="molecule type" value="Genomic_DNA"/>
</dbReference>
<dbReference type="GO" id="GO:0000785">
    <property type="term" value="C:chromatin"/>
    <property type="evidence" value="ECO:0007669"/>
    <property type="project" value="TreeGrafter"/>
</dbReference>
<dbReference type="PANTHER" id="PTHR11267">
    <property type="entry name" value="T-BOX PROTEIN-RELATED"/>
    <property type="match status" value="1"/>
</dbReference>
<dbReference type="GO" id="GO:0000978">
    <property type="term" value="F:RNA polymerase II cis-regulatory region sequence-specific DNA binding"/>
    <property type="evidence" value="ECO:0007669"/>
    <property type="project" value="InterPro"/>
</dbReference>
<feature type="compositionally biased region" description="Low complexity" evidence="2">
    <location>
        <begin position="91"/>
        <end position="113"/>
    </location>
</feature>
<keyword evidence="1" id="KW-0238">DNA-binding</keyword>
<evidence type="ECO:0000313" key="4">
    <source>
        <dbReference type="EMBL" id="CAG7829502.1"/>
    </source>
</evidence>
<organism evidence="4 5">
    <name type="scientific">Allacma fusca</name>
    <dbReference type="NCBI Taxonomy" id="39272"/>
    <lineage>
        <taxon>Eukaryota</taxon>
        <taxon>Metazoa</taxon>
        <taxon>Ecdysozoa</taxon>
        <taxon>Arthropoda</taxon>
        <taxon>Hexapoda</taxon>
        <taxon>Collembola</taxon>
        <taxon>Symphypleona</taxon>
        <taxon>Sminthuridae</taxon>
        <taxon>Allacma</taxon>
    </lineage>
</organism>
<dbReference type="SMART" id="SM00425">
    <property type="entry name" value="TBOX"/>
    <property type="match status" value="1"/>
</dbReference>
<name>A0A8J2L7E5_9HEXA</name>
<dbReference type="PROSITE" id="PS01283">
    <property type="entry name" value="TBOX_1"/>
    <property type="match status" value="1"/>
</dbReference>
<dbReference type="GO" id="GO:0045893">
    <property type="term" value="P:positive regulation of DNA-templated transcription"/>
    <property type="evidence" value="ECO:0007669"/>
    <property type="project" value="InterPro"/>
</dbReference>
<feature type="region of interest" description="Disordered" evidence="2">
    <location>
        <begin position="491"/>
        <end position="568"/>
    </location>
</feature>
<dbReference type="InterPro" id="IPR018186">
    <property type="entry name" value="TF_T-box_CS"/>
</dbReference>
<evidence type="ECO:0000256" key="1">
    <source>
        <dbReference type="PROSITE-ProRule" id="PRU00201"/>
    </source>
</evidence>
<feature type="region of interest" description="Disordered" evidence="2">
    <location>
        <begin position="91"/>
        <end position="115"/>
    </location>
</feature>
<accession>A0A8J2L7E5</accession>
<dbReference type="GO" id="GO:0005634">
    <property type="term" value="C:nucleus"/>
    <property type="evidence" value="ECO:0007669"/>
    <property type="project" value="UniProtKB-SubCell"/>
</dbReference>
<feature type="compositionally biased region" description="Basic residues" evidence="2">
    <location>
        <begin position="591"/>
        <end position="602"/>
    </location>
</feature>
<comment type="caution">
    <text evidence="4">The sequence shown here is derived from an EMBL/GenBank/DDBJ whole genome shotgun (WGS) entry which is preliminary data.</text>
</comment>
<feature type="compositionally biased region" description="Low complexity" evidence="2">
    <location>
        <begin position="605"/>
        <end position="620"/>
    </location>
</feature>
<dbReference type="InterPro" id="IPR001699">
    <property type="entry name" value="TF_T-box"/>
</dbReference>
<feature type="region of interest" description="Disordered" evidence="2">
    <location>
        <begin position="1"/>
        <end position="70"/>
    </location>
</feature>
<dbReference type="GO" id="GO:0001707">
    <property type="term" value="P:mesoderm formation"/>
    <property type="evidence" value="ECO:0007669"/>
    <property type="project" value="TreeGrafter"/>
</dbReference>
<dbReference type="GO" id="GO:0001708">
    <property type="term" value="P:cell fate specification"/>
    <property type="evidence" value="ECO:0007669"/>
    <property type="project" value="TreeGrafter"/>
</dbReference>
<dbReference type="PANTHER" id="PTHR11267:SF106">
    <property type="entry name" value="T-RELATED PROTEIN"/>
    <property type="match status" value="1"/>
</dbReference>
<comment type="subcellular location">
    <subcellularLocation>
        <location evidence="1">Nucleus</location>
    </subcellularLocation>
</comment>
<keyword evidence="5" id="KW-1185">Reference proteome</keyword>
<feature type="compositionally biased region" description="Low complexity" evidence="2">
    <location>
        <begin position="550"/>
        <end position="562"/>
    </location>
</feature>
<sequence>MQKSNSSGKKSSSAKKGANNPNTNNSNKNNHSGIPSSSSGSGGGGTLHNNHGGHSGANSANSNQNSGSSGLNGGSTHYFCCPVGSNSNDSNGNGNSHTVLTSNSSSSASALESNHCDANSASPYDVYGGGHVIHGGLVSAPQPTSAAGWPVHHPADMGGHHPHYGVVVDSSPAIGSHHISGHELYAPGHASVGPHEDELSVGPRVHLEDRDLWEKFHGLTNEMIVTKSGRRMFPVVRIRISGLVPNAMYSVLLEFVQIDSHRWKYVNGEWVPGGKAESPPGQAIYCHPESPNFGAHWTKDIVSFHKVKLTNKTNGNGQIMLHSLHKYEPRVHIVRVGTEPPASPETLIRNPAYNRYTTHPLPETQFIAVTAYQNEEVTALKIRYNPFAKAFLDAKERPESHRDLFYAPQYSPWYLHPSSPYYTASASLRSTAPQRPVPYGTPSSKRSRTESGYEPAATVWSNSIPSPTNSWPSPPGAMHFSYWHDQPTAALTPTTVGTPTVMDPSAATNDIKPSLSSNSSPSPTSMYSPSSQSNQQTLIIGSIGGTNAIPSQNSNNSSSPPSELSLVHPHSHASLYGNHAHSHAYHLHNHSHIQSHHHHPHNIHSDSFNSNSVYSNNSHSPGPESVGAGNTNLHQNYHHPHHQRQHGGPGSDSNETAPNVRWSPLTPPPQSQPVHLA</sequence>
<comment type="caution">
    <text evidence="1">Lacks conserved residue(s) required for the propagation of feature annotation.</text>
</comment>
<protein>
    <recommendedName>
        <fullName evidence="3">T-box domain-containing protein</fullName>
    </recommendedName>
</protein>
<proteinExistence type="predicted"/>
<dbReference type="AlphaFoldDB" id="A0A8J2L7E5"/>
<feature type="compositionally biased region" description="Low complexity" evidence="2">
    <location>
        <begin position="1"/>
        <end position="39"/>
    </location>
</feature>
<dbReference type="GO" id="GO:0003007">
    <property type="term" value="P:heart morphogenesis"/>
    <property type="evidence" value="ECO:0007669"/>
    <property type="project" value="TreeGrafter"/>
</dbReference>
<feature type="compositionally biased region" description="Basic residues" evidence="2">
    <location>
        <begin position="636"/>
        <end position="645"/>
    </location>
</feature>
<evidence type="ECO:0000259" key="3">
    <source>
        <dbReference type="PROSITE" id="PS50252"/>
    </source>
</evidence>
<gene>
    <name evidence="4" type="ORF">AFUS01_LOCUS39363</name>
</gene>
<dbReference type="OrthoDB" id="7442607at2759"/>
<dbReference type="InterPro" id="IPR046360">
    <property type="entry name" value="T-box_DNA-bd"/>
</dbReference>
<feature type="region of interest" description="Disordered" evidence="2">
    <location>
        <begin position="591"/>
        <end position="677"/>
    </location>
</feature>
<feature type="domain" description="T-box" evidence="3">
    <location>
        <begin position="207"/>
        <end position="393"/>
    </location>
</feature>
<feature type="region of interest" description="Disordered" evidence="2">
    <location>
        <begin position="428"/>
        <end position="453"/>
    </location>
</feature>
<feature type="compositionally biased region" description="Low complexity" evidence="2">
    <location>
        <begin position="47"/>
        <end position="69"/>
    </location>
</feature>
<feature type="compositionally biased region" description="Low complexity" evidence="2">
    <location>
        <begin position="513"/>
        <end position="533"/>
    </location>
</feature>
<dbReference type="Pfam" id="PF00907">
    <property type="entry name" value="T-box"/>
    <property type="match status" value="1"/>
</dbReference>
<dbReference type="Proteomes" id="UP000708208">
    <property type="component" value="Unassembled WGS sequence"/>
</dbReference>